<dbReference type="Proteomes" id="UP000289166">
    <property type="component" value="Unassembled WGS sequence"/>
</dbReference>
<dbReference type="InterPro" id="IPR002102">
    <property type="entry name" value="Cohesin_dom"/>
</dbReference>
<dbReference type="Gene3D" id="2.60.40.680">
    <property type="match status" value="1"/>
</dbReference>
<dbReference type="Pfam" id="PF00395">
    <property type="entry name" value="SLH"/>
    <property type="match status" value="3"/>
</dbReference>
<sequence>MKKNTIVAVLTIMALLVGINMCTFVSLADSGEIRVIFGNVKAQPGDRIEVPVSIENAPAIGIVNIDFEVGYDSKTFDVIDVKPGDIVENASNSFDYYILEEGDSIAILYSEDTGRGTEAIKKDGVFFTIVLDVKKDAQPGISPIKKLSFGGTADNDLNEIYTEFITGQVEIIEAAAPTATPTPKPTETAKPTTSSTPESTSGGGTGGSGGQTQNTPKPTESVQPTATPKATEEPIEDMPQTGAVGKHTPFLKGYPGGLFKPENNITRAEAAVIFAKLLGADENSAGKNSSIAFDDLKDSHWAAWAIKYVAEENLFGGYPDGTFMPDKSITRAEFATVAYKFLEKLGKIEEVQDIEIQLKDIDGHWAQKYIKTLVAKGYIKGYPDETFRPQASIKRSESVALINRSLERGPLNGAVLDFQDVPANYWAYKDIAEGVIYHSYKIDENGQEVMVEKLD</sequence>
<feature type="domain" description="SLH" evidence="5">
    <location>
        <begin position="224"/>
        <end position="288"/>
    </location>
</feature>
<dbReference type="OrthoDB" id="43070at2"/>
<dbReference type="RefSeq" id="WP_069196093.1">
    <property type="nucleotide sequence ID" value="NZ_RLII01000030.1"/>
</dbReference>
<evidence type="ECO:0000256" key="3">
    <source>
        <dbReference type="ARBA" id="ARBA00022737"/>
    </source>
</evidence>
<dbReference type="GO" id="GO:0005576">
    <property type="term" value="C:extracellular region"/>
    <property type="evidence" value="ECO:0007669"/>
    <property type="project" value="UniProtKB-SubCell"/>
</dbReference>
<gene>
    <name evidence="6" type="ORF">EFD62_15170</name>
</gene>
<organism evidence="6 7">
    <name type="scientific">Acetivibrio mesophilus</name>
    <dbReference type="NCBI Taxonomy" id="2487273"/>
    <lineage>
        <taxon>Bacteria</taxon>
        <taxon>Bacillati</taxon>
        <taxon>Bacillota</taxon>
        <taxon>Clostridia</taxon>
        <taxon>Eubacteriales</taxon>
        <taxon>Oscillospiraceae</taxon>
        <taxon>Acetivibrio</taxon>
    </lineage>
</organism>
<dbReference type="AlphaFoldDB" id="A0A4Q0I147"/>
<feature type="domain" description="SLH" evidence="5">
    <location>
        <begin position="353"/>
        <end position="416"/>
    </location>
</feature>
<keyword evidence="2" id="KW-0964">Secreted</keyword>
<comment type="subcellular location">
    <subcellularLocation>
        <location evidence="1">Secreted</location>
    </subcellularLocation>
</comment>
<dbReference type="SUPFAM" id="SSF49384">
    <property type="entry name" value="Carbohydrate-binding domain"/>
    <property type="match status" value="1"/>
</dbReference>
<feature type="compositionally biased region" description="Gly residues" evidence="4">
    <location>
        <begin position="201"/>
        <end position="210"/>
    </location>
</feature>
<evidence type="ECO:0000259" key="5">
    <source>
        <dbReference type="PROSITE" id="PS51272"/>
    </source>
</evidence>
<feature type="region of interest" description="Disordered" evidence="4">
    <location>
        <begin position="175"/>
        <end position="248"/>
    </location>
</feature>
<evidence type="ECO:0000256" key="4">
    <source>
        <dbReference type="SAM" id="MobiDB-lite"/>
    </source>
</evidence>
<dbReference type="PANTHER" id="PTHR43308:SF5">
    <property type="entry name" value="S-LAYER PROTEIN _ PEPTIDOGLYCAN ENDO-BETA-N-ACETYLGLUCOSAMINIDASE"/>
    <property type="match status" value="1"/>
</dbReference>
<dbReference type="InterPro" id="IPR051465">
    <property type="entry name" value="Cell_Envelope_Struct_Comp"/>
</dbReference>
<dbReference type="GO" id="GO:0030246">
    <property type="term" value="F:carbohydrate binding"/>
    <property type="evidence" value="ECO:0007669"/>
    <property type="project" value="InterPro"/>
</dbReference>
<evidence type="ECO:0000256" key="2">
    <source>
        <dbReference type="ARBA" id="ARBA00022525"/>
    </source>
</evidence>
<name>A0A4Q0I147_9FIRM</name>
<feature type="compositionally biased region" description="Low complexity" evidence="4">
    <location>
        <begin position="175"/>
        <end position="200"/>
    </location>
</feature>
<dbReference type="InterPro" id="IPR008965">
    <property type="entry name" value="CBM2/CBM3_carb-bd_dom_sf"/>
</dbReference>
<feature type="compositionally biased region" description="Polar residues" evidence="4">
    <location>
        <begin position="217"/>
        <end position="228"/>
    </location>
</feature>
<feature type="domain" description="SLH" evidence="5">
    <location>
        <begin position="289"/>
        <end position="352"/>
    </location>
</feature>
<dbReference type="InterPro" id="IPR001119">
    <property type="entry name" value="SLH_dom"/>
</dbReference>
<proteinExistence type="predicted"/>
<accession>A0A4Q0I147</accession>
<evidence type="ECO:0000256" key="1">
    <source>
        <dbReference type="ARBA" id="ARBA00004613"/>
    </source>
</evidence>
<reference evidence="7" key="1">
    <citation type="submission" date="2018-11" db="EMBL/GenBank/DDBJ databases">
        <title>Genome sequencing of a novel mesophilic and cellulolytic organism within the genus Hungateiclostridium.</title>
        <authorList>
            <person name="Rettenmaier R."/>
            <person name="Liebl W."/>
            <person name="Zverlov V."/>
        </authorList>
    </citation>
    <scope>NUCLEOTIDE SEQUENCE [LARGE SCALE GENOMIC DNA]</scope>
    <source>
        <strain evidence="7">N2K1</strain>
    </source>
</reference>
<dbReference type="PANTHER" id="PTHR43308">
    <property type="entry name" value="OUTER MEMBRANE PROTEIN ALPHA-RELATED"/>
    <property type="match status" value="1"/>
</dbReference>
<evidence type="ECO:0000313" key="6">
    <source>
        <dbReference type="EMBL" id="RXE57908.1"/>
    </source>
</evidence>
<keyword evidence="7" id="KW-1185">Reference proteome</keyword>
<dbReference type="PROSITE" id="PS51272">
    <property type="entry name" value="SLH"/>
    <property type="match status" value="3"/>
</dbReference>
<evidence type="ECO:0000313" key="7">
    <source>
        <dbReference type="Proteomes" id="UP000289166"/>
    </source>
</evidence>
<protein>
    <submittedName>
        <fullName evidence="6">Cellulosome anchor protein</fullName>
    </submittedName>
</protein>
<dbReference type="EMBL" id="RLII01000030">
    <property type="protein sequence ID" value="RXE57908.1"/>
    <property type="molecule type" value="Genomic_DNA"/>
</dbReference>
<dbReference type="Pfam" id="PF00963">
    <property type="entry name" value="Cohesin"/>
    <property type="match status" value="1"/>
</dbReference>
<dbReference type="CDD" id="cd08548">
    <property type="entry name" value="Type_I_cohesin_like"/>
    <property type="match status" value="1"/>
</dbReference>
<comment type="caution">
    <text evidence="6">The sequence shown here is derived from an EMBL/GenBank/DDBJ whole genome shotgun (WGS) entry which is preliminary data.</text>
</comment>
<dbReference type="GO" id="GO:0000272">
    <property type="term" value="P:polysaccharide catabolic process"/>
    <property type="evidence" value="ECO:0007669"/>
    <property type="project" value="InterPro"/>
</dbReference>
<keyword evidence="3" id="KW-0677">Repeat</keyword>